<evidence type="ECO:0000256" key="6">
    <source>
        <dbReference type="ARBA" id="ARBA00023242"/>
    </source>
</evidence>
<evidence type="ECO:0000313" key="10">
    <source>
        <dbReference type="Proteomes" id="UP001651158"/>
    </source>
</evidence>
<dbReference type="SMART" id="SM00355">
    <property type="entry name" value="ZnF_C2H2"/>
    <property type="match status" value="7"/>
</dbReference>
<feature type="compositionally biased region" description="Acidic residues" evidence="7">
    <location>
        <begin position="325"/>
        <end position="341"/>
    </location>
</feature>
<keyword evidence="4" id="KW-0863">Zinc-finger</keyword>
<feature type="region of interest" description="Disordered" evidence="7">
    <location>
        <begin position="700"/>
        <end position="736"/>
    </location>
</feature>
<protein>
    <recommendedName>
        <fullName evidence="8">C2H2-type domain-containing protein</fullName>
    </recommendedName>
</protein>
<proteinExistence type="predicted"/>
<feature type="region of interest" description="Disordered" evidence="7">
    <location>
        <begin position="324"/>
        <end position="449"/>
    </location>
</feature>
<evidence type="ECO:0000256" key="2">
    <source>
        <dbReference type="ARBA" id="ARBA00022723"/>
    </source>
</evidence>
<evidence type="ECO:0000256" key="7">
    <source>
        <dbReference type="SAM" id="MobiDB-lite"/>
    </source>
</evidence>
<gene>
    <name evidence="9" type="ORF">TcWFU_004432</name>
</gene>
<feature type="compositionally biased region" description="Low complexity" evidence="7">
    <location>
        <begin position="625"/>
        <end position="639"/>
    </location>
</feature>
<evidence type="ECO:0000313" key="9">
    <source>
        <dbReference type="EMBL" id="KAL5106788.1"/>
    </source>
</evidence>
<dbReference type="InterPro" id="IPR036236">
    <property type="entry name" value="Znf_C2H2_sf"/>
</dbReference>
<evidence type="ECO:0000256" key="5">
    <source>
        <dbReference type="ARBA" id="ARBA00022833"/>
    </source>
</evidence>
<accession>A0ABR4QAN4</accession>
<keyword evidence="5" id="KW-0862">Zinc</keyword>
<dbReference type="PROSITE" id="PS00028">
    <property type="entry name" value="ZINC_FINGER_C2H2_1"/>
    <property type="match status" value="1"/>
</dbReference>
<evidence type="ECO:0000256" key="3">
    <source>
        <dbReference type="ARBA" id="ARBA00022737"/>
    </source>
</evidence>
<keyword evidence="6" id="KW-0539">Nucleus</keyword>
<evidence type="ECO:0000256" key="4">
    <source>
        <dbReference type="ARBA" id="ARBA00022771"/>
    </source>
</evidence>
<dbReference type="Gene3D" id="3.30.160.60">
    <property type="entry name" value="Classic Zinc Finger"/>
    <property type="match status" value="1"/>
</dbReference>
<comment type="subcellular location">
    <subcellularLocation>
        <location evidence="1">Nucleus</location>
    </subcellularLocation>
</comment>
<dbReference type="SUPFAM" id="SSF57667">
    <property type="entry name" value="beta-beta-alpha zinc fingers"/>
    <property type="match status" value="1"/>
</dbReference>
<dbReference type="Proteomes" id="UP001651158">
    <property type="component" value="Unassembled WGS sequence"/>
</dbReference>
<name>A0ABR4QAN4_9CEST</name>
<feature type="region of interest" description="Disordered" evidence="7">
    <location>
        <begin position="592"/>
        <end position="639"/>
    </location>
</feature>
<dbReference type="PANTHER" id="PTHR24406">
    <property type="entry name" value="TRANSCRIPTIONAL REPRESSOR CTCFL-RELATED"/>
    <property type="match status" value="1"/>
</dbReference>
<keyword evidence="10" id="KW-1185">Reference proteome</keyword>
<evidence type="ECO:0000256" key="1">
    <source>
        <dbReference type="ARBA" id="ARBA00004123"/>
    </source>
</evidence>
<feature type="compositionally biased region" description="Basic and acidic residues" evidence="7">
    <location>
        <begin position="391"/>
        <end position="415"/>
    </location>
</feature>
<reference evidence="9 10" key="1">
    <citation type="journal article" date="2022" name="Front. Cell. Infect. Microbiol.">
        <title>The Genomes of Two Strains of Taenia crassiceps the Animal Model for the Study of Human Cysticercosis.</title>
        <authorList>
            <person name="Bobes R.J."/>
            <person name="Estrada K."/>
            <person name="Rios-Valencia D.G."/>
            <person name="Calderon-Gallegos A."/>
            <person name="de la Torre P."/>
            <person name="Carrero J.C."/>
            <person name="Sanchez-Flores A."/>
            <person name="Laclette J.P."/>
        </authorList>
    </citation>
    <scope>NUCLEOTIDE SEQUENCE [LARGE SCALE GENOMIC DNA]</scope>
    <source>
        <strain evidence="9">WFUcys</strain>
    </source>
</reference>
<feature type="region of interest" description="Disordered" evidence="7">
    <location>
        <begin position="1"/>
        <end position="23"/>
    </location>
</feature>
<keyword evidence="2" id="KW-0479">Metal-binding</keyword>
<evidence type="ECO:0000259" key="8">
    <source>
        <dbReference type="PROSITE" id="PS00028"/>
    </source>
</evidence>
<sequence>MLNNSPPESKDLSRRPAKAKHALIESPTSPISVNITSPQRKRAKIIRFTTDDFTWQCWQCLSAFSSNLDLDDHLKDCDSRNAAEGDVILPLGDSLPGCPFCPRDGCQAESKPYYFHDFNAHVESQHPEVKEFSCPYCTDKIPSPRLEDLTSHILLDHQIHWRPSPSSMVYQRTDDVAHRVVTCLGCGWCTFVLRAQDAVQPPASLASHMSRCAGRGARLSVPRLPPYLRRPTQVPTRALVSALTAASTSASHAFAVRFPGVRGYVASTFKTAATDSGASSWSVAVGGEGDGLPQKRLKYQSPLKVAAPVSSTVPPPLQEVNAKLEEEEEFEKKEEDEEEEELKPALEGEKLTNGNEPILSPQLTVETESIVKPESTSPVKRLQTEEQQQEEVEKVEKKEDENETIKAEETTKVENEGIPPQEQSTPAPQPRRRTPTTTPTPAPLRRNTVPKKVFDVPLDLPPSPPPSSTAADGAKKPVSTRVYVCPICGDNALSSLRERDKHLQVEHTGELVFPCQLCGMAYPVYIALRRHAVLKHAANFDAVLYGQPDMEPVECPYCELVAFTSPEVLQLHLAKIHPEQFEQQTVVSAVASSLAAPDSDSDAEGGGRGADKDDENDKDWEVENGSKSGGTTSTPAASAASVIAAATRLEGVSGVRRGRGRGRRGRSKSLGAPIYTSADLLNDPDLLESVENSLQMRRSFTPGRRGRGRGRGRGGGCTSAVRGRGTGRRGRPRGSSRAFGIHTAAAATTVAALHQSIASVAQQQLNACTVITDSAGHPVEGAAAAQASAMDGMELPPPPNAVSPLELVLAQTSPDHAPVACRLCGPEAQVVLDNAKELYIHMELDHNLESTCEQLGCQACGRIFFGPHHRGDLIGHIRVMHQGQEEAMPCPNHAAEGGCGAKFTSTRLRDSHLLVTDAPSWSCPLQLAAESLQAVTEVAEAGGAAAETFDTMVLATEIAADAVGQMVLAYGCPLCSRVFVGQNCTARYLAHQSQCGAVGGDEVVMVEADQSHSMVALAAAPENPQ</sequence>
<feature type="compositionally biased region" description="Basic residues" evidence="7">
    <location>
        <begin position="725"/>
        <end position="734"/>
    </location>
</feature>
<comment type="caution">
    <text evidence="9">The sequence shown here is derived from an EMBL/GenBank/DDBJ whole genome shotgun (WGS) entry which is preliminary data.</text>
</comment>
<feature type="compositionally biased region" description="Low complexity" evidence="7">
    <location>
        <begin position="435"/>
        <end position="447"/>
    </location>
</feature>
<dbReference type="InterPro" id="IPR013087">
    <property type="entry name" value="Znf_C2H2_type"/>
</dbReference>
<feature type="domain" description="C2H2-type" evidence="8">
    <location>
        <begin position="515"/>
        <end position="536"/>
    </location>
</feature>
<feature type="compositionally biased region" description="Acidic residues" evidence="7">
    <location>
        <begin position="612"/>
        <end position="622"/>
    </location>
</feature>
<organism evidence="9 10">
    <name type="scientific">Taenia crassiceps</name>
    <dbReference type="NCBI Taxonomy" id="6207"/>
    <lineage>
        <taxon>Eukaryota</taxon>
        <taxon>Metazoa</taxon>
        <taxon>Spiralia</taxon>
        <taxon>Lophotrochozoa</taxon>
        <taxon>Platyhelminthes</taxon>
        <taxon>Cestoda</taxon>
        <taxon>Eucestoda</taxon>
        <taxon>Cyclophyllidea</taxon>
        <taxon>Taeniidae</taxon>
        <taxon>Taenia</taxon>
    </lineage>
</organism>
<keyword evidence="3" id="KW-0677">Repeat</keyword>
<dbReference type="EMBL" id="JAKROA010000005">
    <property type="protein sequence ID" value="KAL5106788.1"/>
    <property type="molecule type" value="Genomic_DNA"/>
</dbReference>
<dbReference type="InterPro" id="IPR050888">
    <property type="entry name" value="ZnF_C2H2-type_TF"/>
</dbReference>